<feature type="domain" description="Aldehyde dehydrogenase" evidence="8">
    <location>
        <begin position="8"/>
        <end position="435"/>
    </location>
</feature>
<dbReference type="GO" id="GO:0004029">
    <property type="term" value="F:aldehyde dehydrogenase (NAD+) activity"/>
    <property type="evidence" value="ECO:0007669"/>
    <property type="project" value="TreeGrafter"/>
</dbReference>
<dbReference type="InterPro" id="IPR016162">
    <property type="entry name" value="Ald_DH_N"/>
</dbReference>
<dbReference type="Gene3D" id="3.40.605.10">
    <property type="entry name" value="Aldehyde Dehydrogenase, Chain A, domain 1"/>
    <property type="match status" value="1"/>
</dbReference>
<dbReference type="InterPro" id="IPR012394">
    <property type="entry name" value="Aldehyde_DH_NAD(P)"/>
</dbReference>
<evidence type="ECO:0000256" key="6">
    <source>
        <dbReference type="PROSITE-ProRule" id="PRU10007"/>
    </source>
</evidence>
<evidence type="ECO:0000313" key="9">
    <source>
        <dbReference type="EMBL" id="KGR84895.1"/>
    </source>
</evidence>
<dbReference type="eggNOG" id="COG1012">
    <property type="taxonomic scope" value="Bacteria"/>
</dbReference>
<sequence length="443" mass="49502">MENVAVNELKEMFEKQLEYQWEVRATTAVQRIDKLAKLKDVLLRRLDDIVEAAISDFARPIDEAKHQVYAVTQSIDHIIAHLEEWMQPEEYASEEGSTAKAIYEPRGLVCIFGTWNAPLSVTVHPLTEAVAAGNCVVIKPSEFTPAYSQIIKDVLSEVFDEREVAVVLGEADVAAELLELPFNHFFFTGGEKVGKIIMQGAAKHLAAVTLELGGKSPAILDRHIDLSRTAQRLAYGKIMMGGQFCICPDYIFVPAEDVDAFVQSYEGVVQALLYEDGKIRTTERTQIVNEMHYNRLKNLLDDAMSKGATVLSGGTLNDELRLIEPTILGHVTDDMKIVQEEIFGPLTFLKPYTETAEVIRYIRQRPKPLALYIFSEDKEFQNRILANTSSGGVTINDIALHNIHPELPFGGINQSGLGHFHGQHGFKTFSHLRAVYTVEDTSQ</sequence>
<dbReference type="SUPFAM" id="SSF53720">
    <property type="entry name" value="ALDH-like"/>
    <property type="match status" value="1"/>
</dbReference>
<evidence type="ECO:0000256" key="1">
    <source>
        <dbReference type="ARBA" id="ARBA00009986"/>
    </source>
</evidence>
<dbReference type="InterPro" id="IPR015590">
    <property type="entry name" value="Aldehyde_DH_dom"/>
</dbReference>
<dbReference type="InterPro" id="IPR016161">
    <property type="entry name" value="Ald_DH/histidinol_DH"/>
</dbReference>
<gene>
    <name evidence="9" type="ORF">CD32_10570</name>
</gene>
<evidence type="ECO:0000259" key="8">
    <source>
        <dbReference type="Pfam" id="PF00171"/>
    </source>
</evidence>
<organism evidence="9 10">
    <name type="scientific">Lysinibacillus odysseyi 34hs-1 = NBRC 100172</name>
    <dbReference type="NCBI Taxonomy" id="1220589"/>
    <lineage>
        <taxon>Bacteria</taxon>
        <taxon>Bacillati</taxon>
        <taxon>Bacillota</taxon>
        <taxon>Bacilli</taxon>
        <taxon>Bacillales</taxon>
        <taxon>Bacillaceae</taxon>
        <taxon>Lysinibacillus</taxon>
    </lineage>
</organism>
<evidence type="ECO:0000256" key="3">
    <source>
        <dbReference type="ARBA" id="ARBA00023027"/>
    </source>
</evidence>
<keyword evidence="2 4" id="KW-0560">Oxidoreductase</keyword>
<dbReference type="OrthoDB" id="9762913at2"/>
<feature type="active site" evidence="5">
    <location>
        <position position="245"/>
    </location>
</feature>
<dbReference type="EMBL" id="JPVP01000055">
    <property type="protein sequence ID" value="KGR84895.1"/>
    <property type="molecule type" value="Genomic_DNA"/>
</dbReference>
<evidence type="ECO:0000256" key="5">
    <source>
        <dbReference type="PIRSR" id="PIRSR036492-1"/>
    </source>
</evidence>
<evidence type="ECO:0000256" key="4">
    <source>
        <dbReference type="PIRNR" id="PIRNR036492"/>
    </source>
</evidence>
<dbReference type="AlphaFoldDB" id="A0A0A3IN63"/>
<dbReference type="PANTHER" id="PTHR43570">
    <property type="entry name" value="ALDEHYDE DEHYDROGENASE"/>
    <property type="match status" value="1"/>
</dbReference>
<dbReference type="GO" id="GO:0005737">
    <property type="term" value="C:cytoplasm"/>
    <property type="evidence" value="ECO:0007669"/>
    <property type="project" value="TreeGrafter"/>
</dbReference>
<evidence type="ECO:0000313" key="10">
    <source>
        <dbReference type="Proteomes" id="UP000030437"/>
    </source>
</evidence>
<name>A0A0A3IN63_9BACI</name>
<dbReference type="STRING" id="1220589.CD32_10570"/>
<evidence type="ECO:0000256" key="2">
    <source>
        <dbReference type="ARBA" id="ARBA00023002"/>
    </source>
</evidence>
<dbReference type="RefSeq" id="WP_036154329.1">
    <property type="nucleotide sequence ID" value="NZ_AVCX01000006.1"/>
</dbReference>
<dbReference type="InterPro" id="IPR029510">
    <property type="entry name" value="Ald_DH_CS_GLU"/>
</dbReference>
<proteinExistence type="inferred from homology"/>
<reference evidence="9 10" key="1">
    <citation type="submission" date="2014-02" db="EMBL/GenBank/DDBJ databases">
        <title>Draft genome sequence of Lysinibacillus odysseyi NBRC 100172.</title>
        <authorList>
            <person name="Zhang F."/>
            <person name="Wang G."/>
            <person name="Zhang L."/>
        </authorList>
    </citation>
    <scope>NUCLEOTIDE SEQUENCE [LARGE SCALE GENOMIC DNA]</scope>
    <source>
        <strain evidence="9 10">NBRC 100172</strain>
    </source>
</reference>
<dbReference type="Gene3D" id="3.40.309.10">
    <property type="entry name" value="Aldehyde Dehydrogenase, Chain A, domain 2"/>
    <property type="match status" value="1"/>
</dbReference>
<dbReference type="InterPro" id="IPR016163">
    <property type="entry name" value="Ald_DH_C"/>
</dbReference>
<dbReference type="PROSITE" id="PS00687">
    <property type="entry name" value="ALDEHYDE_DEHYDR_GLU"/>
    <property type="match status" value="1"/>
</dbReference>
<comment type="caution">
    <text evidence="9">The sequence shown here is derived from an EMBL/GenBank/DDBJ whole genome shotgun (WGS) entry which is preliminary data.</text>
</comment>
<accession>A0A0A3IN63</accession>
<dbReference type="PIRSF" id="PIRSF036492">
    <property type="entry name" value="ALDH"/>
    <property type="match status" value="1"/>
</dbReference>
<dbReference type="Pfam" id="PF00171">
    <property type="entry name" value="Aldedh"/>
    <property type="match status" value="1"/>
</dbReference>
<keyword evidence="10" id="KW-1185">Reference proteome</keyword>
<feature type="active site" evidence="5 6">
    <location>
        <position position="211"/>
    </location>
</feature>
<dbReference type="GO" id="GO:0006081">
    <property type="term" value="P:aldehyde metabolic process"/>
    <property type="evidence" value="ECO:0007669"/>
    <property type="project" value="InterPro"/>
</dbReference>
<dbReference type="PANTHER" id="PTHR43570:SF20">
    <property type="entry name" value="ALDEHYDE DEHYDROGENASE ALDX-RELATED"/>
    <property type="match status" value="1"/>
</dbReference>
<protein>
    <recommendedName>
        <fullName evidence="4">Aldehyde dehydrogenase</fullName>
    </recommendedName>
</protein>
<comment type="similarity">
    <text evidence="1 4 7">Belongs to the aldehyde dehydrogenase family.</text>
</comment>
<evidence type="ECO:0000256" key="7">
    <source>
        <dbReference type="RuleBase" id="RU003345"/>
    </source>
</evidence>
<dbReference type="Proteomes" id="UP000030437">
    <property type="component" value="Unassembled WGS sequence"/>
</dbReference>
<keyword evidence="3" id="KW-0520">NAD</keyword>